<accession>A0A022Q3W4</accession>
<dbReference type="STRING" id="4155.A0A022Q3W4"/>
<evidence type="ECO:0000256" key="3">
    <source>
        <dbReference type="ARBA" id="ARBA00022771"/>
    </source>
</evidence>
<evidence type="ECO:0000313" key="8">
    <source>
        <dbReference type="Proteomes" id="UP000030748"/>
    </source>
</evidence>
<keyword evidence="8" id="KW-1185">Reference proteome</keyword>
<evidence type="ECO:0000256" key="5">
    <source>
        <dbReference type="SAM" id="MobiDB-lite"/>
    </source>
</evidence>
<evidence type="ECO:0000259" key="6">
    <source>
        <dbReference type="PROSITE" id="PS51795"/>
    </source>
</evidence>
<sequence length="372" mass="41461">MNNLMPDSVSESYFHSDTSTQKHKNDTFTKAPGLFVGFNPKSSESDSVRSPTSPLDFRIFSGLGNPFRCPKTQNEGCVKSWGCSKVGLSIIDSLDNETKQAGEFNRPSENKNILFGRQVNIPCPIFCSHEKTNSLPKDVAAFSKRANVRKGDSNVVFEIGEAPFEPESNGATRACSMDSSGRYLKNFGNRKSRFGSGNLVRENVNVNVNVMNPTPLESGFIIPASEIELSEDYTCVITHGPNPKVTHIYGDCILERHKDENFEFFKKIDDGRGCILERQKEEKIEFFKKIEDGGASNPLDDDFLKFCYSCHKNLDGEDIYMYRGEKAFCSSNCRSLEIENDEKTEKANTDSSEISDSCEEFSGSSSLFITAA</sequence>
<protein>
    <recommendedName>
        <fullName evidence="6">FLZ-type domain-containing protein</fullName>
    </recommendedName>
</protein>
<dbReference type="eggNOG" id="ENOG502QWBW">
    <property type="taxonomic scope" value="Eukaryota"/>
</dbReference>
<dbReference type="EMBL" id="KI632217">
    <property type="protein sequence ID" value="EYU21898.1"/>
    <property type="molecule type" value="Genomic_DNA"/>
</dbReference>
<dbReference type="InterPro" id="IPR044585">
    <property type="entry name" value="FLZ10/11"/>
</dbReference>
<dbReference type="GO" id="GO:0008270">
    <property type="term" value="F:zinc ion binding"/>
    <property type="evidence" value="ECO:0007669"/>
    <property type="project" value="UniProtKB-KW"/>
</dbReference>
<dbReference type="PANTHER" id="PTHR46868">
    <property type="entry name" value="FCS-LIKE ZINC FINGER 11"/>
    <property type="match status" value="1"/>
</dbReference>
<proteinExistence type="inferred from homology"/>
<feature type="compositionally biased region" description="Polar residues" evidence="5">
    <location>
        <begin position="1"/>
        <end position="19"/>
    </location>
</feature>
<dbReference type="AlphaFoldDB" id="A0A022Q3W4"/>
<evidence type="ECO:0000313" key="7">
    <source>
        <dbReference type="EMBL" id="EYU21898.1"/>
    </source>
</evidence>
<keyword evidence="3" id="KW-0862">Zinc</keyword>
<comment type="similarity">
    <text evidence="1">Belongs to the FLZ family.</text>
</comment>
<dbReference type="PROSITE" id="PS51795">
    <property type="entry name" value="ZF_FLZ"/>
    <property type="match status" value="1"/>
</dbReference>
<organism evidence="7 8">
    <name type="scientific">Erythranthe guttata</name>
    <name type="common">Yellow monkey flower</name>
    <name type="synonym">Mimulus guttatus</name>
    <dbReference type="NCBI Taxonomy" id="4155"/>
    <lineage>
        <taxon>Eukaryota</taxon>
        <taxon>Viridiplantae</taxon>
        <taxon>Streptophyta</taxon>
        <taxon>Embryophyta</taxon>
        <taxon>Tracheophyta</taxon>
        <taxon>Spermatophyta</taxon>
        <taxon>Magnoliopsida</taxon>
        <taxon>eudicotyledons</taxon>
        <taxon>Gunneridae</taxon>
        <taxon>Pentapetalae</taxon>
        <taxon>asterids</taxon>
        <taxon>lamiids</taxon>
        <taxon>Lamiales</taxon>
        <taxon>Phrymaceae</taxon>
        <taxon>Erythranthe</taxon>
    </lineage>
</organism>
<dbReference type="Pfam" id="PF04570">
    <property type="entry name" value="zf-FLZ"/>
    <property type="match status" value="1"/>
</dbReference>
<feature type="zinc finger region" description="FLZ-type" evidence="4">
    <location>
        <begin position="302"/>
        <end position="345"/>
    </location>
</feature>
<name>A0A022Q3W4_ERYGU</name>
<gene>
    <name evidence="7" type="ORF">MIMGU_mgv1a023680mg</name>
</gene>
<feature type="region of interest" description="Disordered" evidence="5">
    <location>
        <begin position="344"/>
        <end position="372"/>
    </location>
</feature>
<dbReference type="PANTHER" id="PTHR46868:SF3">
    <property type="entry name" value="FCS-LIKE ZINC FINGER 11"/>
    <property type="match status" value="1"/>
</dbReference>
<keyword evidence="3" id="KW-0863">Zinc-finger</keyword>
<dbReference type="Proteomes" id="UP000030748">
    <property type="component" value="Unassembled WGS sequence"/>
</dbReference>
<dbReference type="InterPro" id="IPR007650">
    <property type="entry name" value="Zf-FLZ_dom"/>
</dbReference>
<reference evidence="7 8" key="1">
    <citation type="journal article" date="2013" name="Proc. Natl. Acad. Sci. U.S.A.">
        <title>Fine-scale variation in meiotic recombination in Mimulus inferred from population shotgun sequencing.</title>
        <authorList>
            <person name="Hellsten U."/>
            <person name="Wright K.M."/>
            <person name="Jenkins J."/>
            <person name="Shu S."/>
            <person name="Yuan Y."/>
            <person name="Wessler S.R."/>
            <person name="Schmutz J."/>
            <person name="Willis J.H."/>
            <person name="Rokhsar D.S."/>
        </authorList>
    </citation>
    <scope>NUCLEOTIDE SEQUENCE [LARGE SCALE GENOMIC DNA]</scope>
    <source>
        <strain evidence="8">cv. DUN x IM62</strain>
    </source>
</reference>
<evidence type="ECO:0000256" key="4">
    <source>
        <dbReference type="PROSITE-ProRule" id="PRU01131"/>
    </source>
</evidence>
<feature type="region of interest" description="Disordered" evidence="5">
    <location>
        <begin position="1"/>
        <end position="26"/>
    </location>
</feature>
<keyword evidence="2" id="KW-0479">Metal-binding</keyword>
<evidence type="ECO:0000256" key="2">
    <source>
        <dbReference type="ARBA" id="ARBA00022723"/>
    </source>
</evidence>
<evidence type="ECO:0000256" key="1">
    <source>
        <dbReference type="ARBA" id="ARBA00009374"/>
    </source>
</evidence>
<feature type="domain" description="FLZ-type" evidence="6">
    <location>
        <begin position="302"/>
        <end position="345"/>
    </location>
</feature>